<dbReference type="EMBL" id="CP066167">
    <property type="protein sequence ID" value="QQD19139.1"/>
    <property type="molecule type" value="Genomic_DNA"/>
</dbReference>
<keyword evidence="3" id="KW-0804">Transcription</keyword>
<keyword evidence="2" id="KW-0238">DNA-binding</keyword>
<dbReference type="SMART" id="SM00421">
    <property type="entry name" value="HTH_LUXR"/>
    <property type="match status" value="1"/>
</dbReference>
<dbReference type="Gene3D" id="3.40.50.300">
    <property type="entry name" value="P-loop containing nucleotide triphosphate hydrolases"/>
    <property type="match status" value="1"/>
</dbReference>
<proteinExistence type="predicted"/>
<dbReference type="SUPFAM" id="SSF52540">
    <property type="entry name" value="P-loop containing nucleoside triphosphate hydrolases"/>
    <property type="match status" value="1"/>
</dbReference>
<keyword evidence="1" id="KW-0805">Transcription regulation</keyword>
<dbReference type="InterPro" id="IPR011990">
    <property type="entry name" value="TPR-like_helical_dom_sf"/>
</dbReference>
<dbReference type="InterPro" id="IPR027417">
    <property type="entry name" value="P-loop_NTPase"/>
</dbReference>
<dbReference type="GO" id="GO:0003677">
    <property type="term" value="F:DNA binding"/>
    <property type="evidence" value="ECO:0007669"/>
    <property type="project" value="UniProtKB-KW"/>
</dbReference>
<evidence type="ECO:0000256" key="3">
    <source>
        <dbReference type="ARBA" id="ARBA00023163"/>
    </source>
</evidence>
<dbReference type="CDD" id="cd06170">
    <property type="entry name" value="LuxR_C_like"/>
    <property type="match status" value="1"/>
</dbReference>
<gene>
    <name evidence="5" type="ORF">I6N98_04600</name>
</gene>
<dbReference type="PANTHER" id="PTHR44688">
    <property type="entry name" value="DNA-BINDING TRANSCRIPTIONAL ACTIVATOR DEVR_DOSR"/>
    <property type="match status" value="1"/>
</dbReference>
<protein>
    <recommendedName>
        <fullName evidence="4">HTH luxR-type domain-containing protein</fullName>
    </recommendedName>
</protein>
<feature type="domain" description="HTH luxR-type" evidence="4">
    <location>
        <begin position="830"/>
        <end position="895"/>
    </location>
</feature>
<evidence type="ECO:0000313" key="6">
    <source>
        <dbReference type="Proteomes" id="UP000596063"/>
    </source>
</evidence>
<dbReference type="InterPro" id="IPR000792">
    <property type="entry name" value="Tscrpt_reg_LuxR_C"/>
</dbReference>
<dbReference type="InterPro" id="IPR036388">
    <property type="entry name" value="WH-like_DNA-bd_sf"/>
</dbReference>
<dbReference type="GO" id="GO:0006355">
    <property type="term" value="P:regulation of DNA-templated transcription"/>
    <property type="evidence" value="ECO:0007669"/>
    <property type="project" value="InterPro"/>
</dbReference>
<organism evidence="5 6">
    <name type="scientific">Spongiibacter nanhainus</name>
    <dbReference type="NCBI Taxonomy" id="2794344"/>
    <lineage>
        <taxon>Bacteria</taxon>
        <taxon>Pseudomonadati</taxon>
        <taxon>Pseudomonadota</taxon>
        <taxon>Gammaproteobacteria</taxon>
        <taxon>Cellvibrionales</taxon>
        <taxon>Spongiibacteraceae</taxon>
        <taxon>Spongiibacter</taxon>
    </lineage>
</organism>
<dbReference type="PROSITE" id="PS50043">
    <property type="entry name" value="HTH_LUXR_2"/>
    <property type="match status" value="1"/>
</dbReference>
<dbReference type="KEGG" id="snan:I6N98_04600"/>
<evidence type="ECO:0000259" key="4">
    <source>
        <dbReference type="PROSITE" id="PS50043"/>
    </source>
</evidence>
<dbReference type="Gene3D" id="1.25.40.10">
    <property type="entry name" value="Tetratricopeptide repeat domain"/>
    <property type="match status" value="1"/>
</dbReference>
<dbReference type="SUPFAM" id="SSF46894">
    <property type="entry name" value="C-terminal effector domain of the bipartite response regulators"/>
    <property type="match status" value="1"/>
</dbReference>
<evidence type="ECO:0000313" key="5">
    <source>
        <dbReference type="EMBL" id="QQD19139.1"/>
    </source>
</evidence>
<evidence type="ECO:0000256" key="1">
    <source>
        <dbReference type="ARBA" id="ARBA00023015"/>
    </source>
</evidence>
<dbReference type="PRINTS" id="PR00038">
    <property type="entry name" value="HTHLUXR"/>
</dbReference>
<dbReference type="InterPro" id="IPR059106">
    <property type="entry name" value="WHD_MalT"/>
</dbReference>
<accession>A0A7T4R2I7</accession>
<reference evidence="5 6" key="1">
    <citation type="submission" date="2020-12" db="EMBL/GenBank/DDBJ databases">
        <authorList>
            <person name="Shan Y."/>
        </authorList>
    </citation>
    <scope>NUCLEOTIDE SEQUENCE [LARGE SCALE GENOMIC DNA]</scope>
    <source>
        <strain evidence="6">csc3.9</strain>
    </source>
</reference>
<dbReference type="Pfam" id="PF25873">
    <property type="entry name" value="WHD_MalT"/>
    <property type="match status" value="1"/>
</dbReference>
<dbReference type="RefSeq" id="WP_198570624.1">
    <property type="nucleotide sequence ID" value="NZ_CP066167.1"/>
</dbReference>
<dbReference type="Proteomes" id="UP000596063">
    <property type="component" value="Chromosome"/>
</dbReference>
<dbReference type="AlphaFoldDB" id="A0A7T4R2I7"/>
<keyword evidence="6" id="KW-1185">Reference proteome</keyword>
<evidence type="ECO:0000256" key="2">
    <source>
        <dbReference type="ARBA" id="ARBA00023125"/>
    </source>
</evidence>
<dbReference type="PANTHER" id="PTHR44688:SF16">
    <property type="entry name" value="DNA-BINDING TRANSCRIPTIONAL ACTIVATOR DEVR_DOSR"/>
    <property type="match status" value="1"/>
</dbReference>
<dbReference type="Pfam" id="PF00196">
    <property type="entry name" value="GerE"/>
    <property type="match status" value="1"/>
</dbReference>
<sequence>MRRTDLHRDEPPVFSFPLVETAAYKALTEGGLPAKRLSMITAATGYGKTVLLSSLYGRYREFGAHCYWVCLGPSDSTSERVISRLELCVSEGQEGYNPSEDMHKSDEPIDQRLDALAQALKSKDGATVLFIDNLDCCSDDTLSGVFDSLILNTANTVYVVLASTSEPEFSLHRLLLADHVARYGYSELAIDQSGVETIFGDTLCRTLGDSGIERVLQVSEGWPAALRMMEIILRDAAQPLDVLRSFSGSDIELARMLNHQILSSFDQAFREFLYSIAPLQSFNVPLCRYVCGDPKVDNYVQRLISNNLLIIPLDRNRFEYRLHSLFREFLLDEGERHLGADRRTVILQRASAWFEERGRWSEAIDCAIEAGDWSVAVDSLERVAVNFVRDRGDLSKFIGWVDQIQKVGCEPGLETDYWYVWALVFHRRYDYAARQLERLGERLNTEGRGEQDEMWRRLAIIRTTCATYTDDMSEVRELSQTWLDGIQDDDPFDVATVACTLGIERSVAFDFLGARDYFGIAQSSIPQANSDYGQAWVTVLSSLVTVYEGDFAICHDRATSALASIRHSSGDRSGMTSTVAALAALAAIETGKDQEAADYLALSLPRLQTHGILDTALFAIASAVKLWASPQGEGINVARLRDIATSFPPRVSLMLECYIIQRLLRLGRVEEAVDEARRAGIDCKRVEQGYNFALDRFLLSQTLIDLDIAVGRTSGIDERLQQEIELAKSQGRAGHLVELSLQQMTVALRGTKPQSAPRFLTRAISQAAKRGYIRPFRDRADLIASLVNDTKPKSWGFALSEEREFFNEICKLLPIAKSSTLEELEHLDGESGLLESPTPRELELLQLIEAGLTNQQLADRLFVSVATVKWHLYNLYNKLGVSNRSSAIAKARSLKLISN</sequence>
<name>A0A7T4R2I7_9GAMM</name>
<dbReference type="Gene3D" id="1.10.10.10">
    <property type="entry name" value="Winged helix-like DNA-binding domain superfamily/Winged helix DNA-binding domain"/>
    <property type="match status" value="1"/>
</dbReference>
<dbReference type="InterPro" id="IPR016032">
    <property type="entry name" value="Sig_transdc_resp-reg_C-effctor"/>
</dbReference>